<proteinExistence type="predicted"/>
<protein>
    <submittedName>
        <fullName evidence="1">Uncharacterized protein</fullName>
    </submittedName>
</protein>
<keyword evidence="2" id="KW-1185">Reference proteome</keyword>
<dbReference type="RefSeq" id="WP_382368862.1">
    <property type="nucleotide sequence ID" value="NZ_JBHLWB010000001.1"/>
</dbReference>
<evidence type="ECO:0000313" key="2">
    <source>
        <dbReference type="Proteomes" id="UP001589767"/>
    </source>
</evidence>
<reference evidence="1 2" key="1">
    <citation type="submission" date="2024-09" db="EMBL/GenBank/DDBJ databases">
        <authorList>
            <person name="Sun Q."/>
            <person name="Mori K."/>
        </authorList>
    </citation>
    <scope>NUCLEOTIDE SEQUENCE [LARGE SCALE GENOMIC DNA]</scope>
    <source>
        <strain evidence="1 2">CCM 7539</strain>
    </source>
</reference>
<organism evidence="1 2">
    <name type="scientific">Gallibacterium trehalosifermentans</name>
    <dbReference type="NCBI Taxonomy" id="516935"/>
    <lineage>
        <taxon>Bacteria</taxon>
        <taxon>Pseudomonadati</taxon>
        <taxon>Pseudomonadota</taxon>
        <taxon>Gammaproteobacteria</taxon>
        <taxon>Pasteurellales</taxon>
        <taxon>Pasteurellaceae</taxon>
        <taxon>Gallibacterium</taxon>
    </lineage>
</organism>
<comment type="caution">
    <text evidence="1">The sequence shown here is derived from an EMBL/GenBank/DDBJ whole genome shotgun (WGS) entry which is preliminary data.</text>
</comment>
<evidence type="ECO:0000313" key="1">
    <source>
        <dbReference type="EMBL" id="MFC0308601.1"/>
    </source>
</evidence>
<name>A0ABV6GZ09_9PAST</name>
<accession>A0ABV6GZ09</accession>
<dbReference type="EMBL" id="JBHLWB010000001">
    <property type="protein sequence ID" value="MFC0308601.1"/>
    <property type="molecule type" value="Genomic_DNA"/>
</dbReference>
<dbReference type="Proteomes" id="UP001589767">
    <property type="component" value="Unassembled WGS sequence"/>
</dbReference>
<gene>
    <name evidence="1" type="ORF">ACFFHK_02625</name>
</gene>
<sequence>MSKLNTFCYIRYTYKPTEKEILNDIKNEEYYQYETKGSCSSFVAQEIFDKLYPNGVWDMIDDEDEAVYIILFEENKPKDFEVVRCYLEYNPAILFEDIILD</sequence>